<proteinExistence type="predicted"/>
<evidence type="ECO:0000256" key="3">
    <source>
        <dbReference type="ARBA" id="ARBA00022603"/>
    </source>
</evidence>
<evidence type="ECO:0008006" key="8">
    <source>
        <dbReference type="Google" id="ProtNLM"/>
    </source>
</evidence>
<dbReference type="RefSeq" id="XP_846282.1">
    <property type="nucleotide sequence ID" value="XM_841189.1"/>
</dbReference>
<dbReference type="eggNOG" id="ENOG502S5ZP">
    <property type="taxonomic scope" value="Eukaryota"/>
</dbReference>
<keyword evidence="7" id="KW-1185">Reference proteome</keyword>
<dbReference type="EMBL" id="CP000070">
    <property type="protein sequence ID" value="AAZ12723.1"/>
    <property type="molecule type" value="Genomic_DNA"/>
</dbReference>
<evidence type="ECO:0000313" key="7">
    <source>
        <dbReference type="Proteomes" id="UP000008524"/>
    </source>
</evidence>
<dbReference type="PROSITE" id="PS00092">
    <property type="entry name" value="N6_MTASE"/>
    <property type="match status" value="1"/>
</dbReference>
<dbReference type="SUPFAM" id="SSF53335">
    <property type="entry name" value="S-adenosyl-L-methionine-dependent methyltransferases"/>
    <property type="match status" value="1"/>
</dbReference>
<reference evidence="6" key="4">
    <citation type="submission" date="2005-04" db="EMBL/GenBank/DDBJ databases">
        <title>Sequencing, closure, and annotation of Trypanosoma brucei chromosomes 2 through 8.</title>
        <authorList>
            <person name="Ghedin E."/>
            <person name="Blandin G."/>
            <person name="Bartholomeu D."/>
            <person name="Caler E."/>
            <person name="Haas B."/>
            <person name="Hannick L."/>
            <person name="Shallom J."/>
            <person name="Hou L."/>
            <person name="Djikeng A."/>
            <person name="Feldblyum T."/>
            <person name="Hostetler J."/>
            <person name="Johnson J."/>
            <person name="Jones K."/>
            <person name="Koo H.L."/>
            <person name="Larkin C."/>
            <person name="Pai G."/>
            <person name="Peterson J."/>
            <person name="Khalak H.G."/>
            <person name="Salzberg S."/>
            <person name="Simpson A.J."/>
            <person name="Tallon L."/>
            <person name="Van Aken S."/>
            <person name="Wanless D."/>
            <person name="White O."/>
            <person name="Wortman J."/>
            <person name="Fraser C.M."/>
            <person name="El-Sayed N.M.A."/>
        </authorList>
    </citation>
    <scope>NUCLEOTIDE SEQUENCE</scope>
    <source>
        <strain evidence="6">927/4 GUTat10.1</strain>
    </source>
</reference>
<dbReference type="EMBL" id="AC159409">
    <property type="protein sequence ID" value="AAX69452.1"/>
    <property type="molecule type" value="Genomic_DNA"/>
</dbReference>
<evidence type="ECO:0000256" key="1">
    <source>
        <dbReference type="ARBA" id="ARBA00004496"/>
    </source>
</evidence>
<dbReference type="GO" id="GO:0003676">
    <property type="term" value="F:nucleic acid binding"/>
    <property type="evidence" value="ECO:0007669"/>
    <property type="project" value="InterPro"/>
</dbReference>
<keyword evidence="3" id="KW-0489">Methyltransferase</keyword>
<dbReference type="KEGG" id="tbr:Tb927.7.6620"/>
<dbReference type="InterPro" id="IPR002052">
    <property type="entry name" value="DNA_methylase_N6_adenine_CS"/>
</dbReference>
<dbReference type="GO" id="GO:0005737">
    <property type="term" value="C:cytoplasm"/>
    <property type="evidence" value="ECO:0007669"/>
    <property type="project" value="UniProtKB-SubCell"/>
</dbReference>
<dbReference type="OMA" id="DAMQRHM"/>
<reference evidence="6 7" key="2">
    <citation type="journal article" date="2005" name="Science">
        <title>The genome of the African trypanosome Trypanosoma brucei.</title>
        <authorList>
            <person name="Berriman M."/>
            <person name="Ghedin E."/>
            <person name="Hertz-Fowler C."/>
            <person name="Blandin G."/>
            <person name="Renauld H."/>
            <person name="Bartholomeu D.C."/>
            <person name="Lennard N.J."/>
            <person name="Caler E."/>
            <person name="Hamlin N.E."/>
            <person name="Haas B."/>
            <person name="Bohme U."/>
            <person name="Hannick L."/>
            <person name="Aslett M.A."/>
            <person name="Shallom J."/>
            <person name="Marcello L."/>
            <person name="Hou L."/>
            <person name="Wickstead B."/>
            <person name="Alsmark U.C."/>
            <person name="Arrowsmith C."/>
            <person name="Atkin R.J."/>
            <person name="Barron A.J."/>
            <person name="Bringaud F."/>
            <person name="Brooks K."/>
            <person name="Carrington M."/>
            <person name="Cherevach I."/>
            <person name="Chillingworth T.J."/>
            <person name="Churcher C."/>
            <person name="Clark L.N."/>
            <person name="Corton C.H."/>
            <person name="Cronin A."/>
            <person name="Davies R.M."/>
            <person name="Doggett J."/>
            <person name="Djikeng A."/>
            <person name="Feldblyum T."/>
            <person name="Field M.C."/>
            <person name="Fraser A."/>
            <person name="Goodhead I."/>
            <person name="Hance Z."/>
            <person name="Harper D."/>
            <person name="Harris B.R."/>
            <person name="Hauser H."/>
            <person name="Hostetler J."/>
            <person name="Ivens A."/>
            <person name="Jagels K."/>
            <person name="Johnson D."/>
            <person name="Johnson J."/>
            <person name="Jones K."/>
            <person name="Kerhornou A.X."/>
            <person name="Koo H."/>
            <person name="Larke N."/>
            <person name="Landfear S."/>
            <person name="Larkin C."/>
            <person name="Leech V."/>
            <person name="Line A."/>
            <person name="Lord A."/>
            <person name="Macleod A."/>
            <person name="Mooney P.J."/>
            <person name="Moule S."/>
            <person name="Martin D.M."/>
            <person name="Morgan G.W."/>
            <person name="Mungall K."/>
            <person name="Norbertczak H."/>
            <person name="Ormond D."/>
            <person name="Pai G."/>
            <person name="Peacock C.S."/>
            <person name="Peterson J."/>
            <person name="Quail M.A."/>
            <person name="Rabbinowitsch E."/>
            <person name="Rajandream M.A."/>
            <person name="Reitter C."/>
            <person name="Salzberg S.L."/>
            <person name="Sanders M."/>
            <person name="Schobel S."/>
            <person name="Sharp S."/>
            <person name="Simmonds M."/>
            <person name="Simpson A.J."/>
            <person name="Tallon L."/>
            <person name="Turner C.M."/>
            <person name="Tait A."/>
            <person name="Tivey A.R."/>
            <person name="Van Aken S."/>
            <person name="Walker D."/>
            <person name="Wanless D."/>
            <person name="Wang S."/>
            <person name="White B."/>
            <person name="White O."/>
            <person name="Whitehead S."/>
            <person name="Woodward J."/>
            <person name="Wortman J."/>
            <person name="Adams M.D."/>
            <person name="Embley T.M."/>
            <person name="Gull K."/>
            <person name="Ullu E."/>
            <person name="Barry J.D."/>
            <person name="Fairlamb A.H."/>
            <person name="Opperdoes F."/>
            <person name="Barrell B.G."/>
            <person name="Donelson J.E."/>
            <person name="Hall N."/>
            <person name="Fraser C.M."/>
            <person name="Melville S.E."/>
            <person name="El-Sayed N.M."/>
        </authorList>
    </citation>
    <scope>NUCLEOTIDE SEQUENCE [LARGE SCALE GENOMIC DNA]</scope>
    <source>
        <strain evidence="6 7">927/4 GUTat10.1</strain>
    </source>
</reference>
<dbReference type="PANTHER" id="PTHR13200:SF1">
    <property type="entry name" value="NUCLEIC ACID BINDING PROTEIN"/>
    <property type="match status" value="1"/>
</dbReference>
<name>Q57Y67_TRYB2</name>
<dbReference type="GO" id="GO:0032259">
    <property type="term" value="P:methylation"/>
    <property type="evidence" value="ECO:0007669"/>
    <property type="project" value="UniProtKB-KW"/>
</dbReference>
<protein>
    <recommendedName>
        <fullName evidence="8">Methyltransferase</fullName>
    </recommendedName>
</protein>
<dbReference type="Proteomes" id="UP000008524">
    <property type="component" value="Chromosome 7"/>
</dbReference>
<evidence type="ECO:0000313" key="6">
    <source>
        <dbReference type="EMBL" id="AAZ12723.1"/>
    </source>
</evidence>
<dbReference type="OrthoDB" id="206354at2759"/>
<dbReference type="InterPro" id="IPR019369">
    <property type="entry name" value="Efm5/EEF1AKMT1"/>
</dbReference>
<dbReference type="InParanoid" id="Q57Y67"/>
<dbReference type="CDD" id="cd02440">
    <property type="entry name" value="AdoMet_MTases"/>
    <property type="match status" value="1"/>
</dbReference>
<sequence>MTTCLCNMTFMYPFHGHLKVEEGKHSKGRGRRRNYCYREGGDLCEEQMTEAAPCFVTESGVRFDHNVERAEFNQYWYSIHTIDALIGEVRHHATACAFLSTPSLYFAMIAADKNGGDGNTEEASKGDSNAKSALVRDSRLFEYDKQWKDDTGFVFYDFHRPEEVPVQYFGAFDYVVADPPFITEDVWTAYIQTAKLLLRNGGKLLFTTVMENHTMLEGLLDGPLFIATFRPAIAHLTYQYVCFTNYRPTRLSQVNEELPPDDPKIVAAIQMANDLRESEKAFVAQAQQRDRRGEQPLPATLRTNTVESALKGDTATGREADIAGIPISAMKWGYIPDGLAVYANGDHFVPSAAAVEGAGCSQEEEVDYGETYSLVAALREVIDNFKRHVDVLQKSLDQMLKLQLKRAKMEAQGDNAAEAAASATAAAAVNEVDAALVSCKEQFDGMLEEMRGMIENIETMETRLADVGGEVAVTYVGAMKECVEAYANVPLQKQKLNELAADATRKYKSPLFNRMKELLQWIKDIKKNYQLQQRNGEGGK</sequence>
<dbReference type="InterPro" id="IPR041370">
    <property type="entry name" value="Mlase_EEF1AKMT1/ZCCHC4"/>
</dbReference>
<reference evidence="6" key="1">
    <citation type="journal article" date="2005" name="Science">
        <title>Comparative genomics of trypanosomatid parasitic protozoa.</title>
        <authorList>
            <person name="El-Sayed N.M."/>
            <person name="Myler P.J."/>
            <person name="Blandin G."/>
            <person name="Berriman M."/>
            <person name="Crabtree J."/>
            <person name="Aggarwal G."/>
            <person name="Caler E."/>
            <person name="Renauld H."/>
            <person name="Worthey E.A."/>
            <person name="Hertz-Fowler C."/>
            <person name="Ghedin E."/>
            <person name="Peacock C."/>
            <person name="Bartholomeu D.C."/>
            <person name="Haas B.J."/>
            <person name="Tran A.N."/>
            <person name="Wortman J.R."/>
            <person name="Alsmark U.C."/>
            <person name="Angiuoli S."/>
            <person name="Anupama A."/>
            <person name="Badger J."/>
            <person name="Bringaud F."/>
            <person name="Cadag E."/>
            <person name="Carlton J.M."/>
            <person name="Cerqueira G.C."/>
            <person name="Creasy T."/>
            <person name="Delcher A.L."/>
            <person name="Djikeng A."/>
            <person name="Embley T.M."/>
            <person name="Hauser C."/>
            <person name="Ivens A.C."/>
            <person name="Kummerfeld S.K."/>
            <person name="Pereira-Leal J.B."/>
            <person name="Nilsson D."/>
            <person name="Peterson J."/>
            <person name="Salzberg S.L."/>
            <person name="Shallom J."/>
            <person name="Silva J.C."/>
            <person name="Sundaram J."/>
            <person name="Westenberger S."/>
            <person name="White O."/>
            <person name="Melville S.E."/>
            <person name="Donelson J.E."/>
            <person name="Andersson B."/>
            <person name="Stuart K.D."/>
            <person name="Hall N."/>
        </authorList>
    </citation>
    <scope>NUCLEOTIDE SEQUENCE</scope>
    <source>
        <strain evidence="6">927/4 GUTat10.1</strain>
    </source>
</reference>
<dbReference type="STRING" id="185431.Q57Y67"/>
<evidence type="ECO:0000256" key="4">
    <source>
        <dbReference type="ARBA" id="ARBA00022679"/>
    </source>
</evidence>
<keyword evidence="4" id="KW-0808">Transferase</keyword>
<dbReference type="Pfam" id="PF10237">
    <property type="entry name" value="N6-adenineMlase"/>
    <property type="match status" value="1"/>
</dbReference>
<dbReference type="GeneID" id="3658873"/>
<keyword evidence="2" id="KW-0963">Cytoplasm</keyword>
<dbReference type="VEuPathDB" id="TriTrypDB:Tb927.7.6620"/>
<gene>
    <name evidence="6" type="primary">Tb07.15M23.210</name>
    <name evidence="5" type="ORF">Tb927.7.6620</name>
</gene>
<dbReference type="PaxDb" id="5691-AAZ12723"/>
<reference evidence="5" key="3">
    <citation type="submission" date="2005-04" db="EMBL/GenBank/DDBJ databases">
        <title>.</title>
        <authorList>
            <person name="Ghedin E."/>
            <person name="Blandin G."/>
            <person name="Bartholomeu D."/>
            <person name="Caler E."/>
            <person name="Haas B."/>
            <person name="Hannick L."/>
            <person name="Shallom J."/>
            <person name="Hou L."/>
            <person name="Djikeng A."/>
            <person name="Feldblyum T."/>
            <person name="Hostetler J."/>
            <person name="Johnson J."/>
            <person name="Jones K."/>
            <person name="Koo H.L."/>
            <person name="Larkin C."/>
            <person name="Pai G."/>
            <person name="Peterson J."/>
            <person name="Khalak H.G."/>
            <person name="Salzberg S."/>
            <person name="Simpson A.J."/>
            <person name="Tallon L."/>
            <person name="Van Aken S."/>
            <person name="Wanless D."/>
            <person name="White O."/>
            <person name="Wortman J."/>
            <person name="Fraser C.M."/>
            <person name="El-Sayed N.M.A."/>
        </authorList>
    </citation>
    <scope>NUCLEOTIDE SEQUENCE</scope>
    <source>
        <strain evidence="5">GUTat10.1</strain>
    </source>
</reference>
<dbReference type="SMR" id="Q57Y67"/>
<organism evidence="5 7">
    <name type="scientific">Trypanosoma brucei brucei (strain 927/4 GUTat10.1)</name>
    <dbReference type="NCBI Taxonomy" id="185431"/>
    <lineage>
        <taxon>Eukaryota</taxon>
        <taxon>Discoba</taxon>
        <taxon>Euglenozoa</taxon>
        <taxon>Kinetoplastea</taxon>
        <taxon>Metakinetoplastina</taxon>
        <taxon>Trypanosomatida</taxon>
        <taxon>Trypanosomatidae</taxon>
        <taxon>Trypanosoma</taxon>
    </lineage>
</organism>
<dbReference type="PANTHER" id="PTHR13200">
    <property type="entry name" value="EEF1A LYSINE METHYLTRANSFERASE 1"/>
    <property type="match status" value="1"/>
</dbReference>
<dbReference type="InterPro" id="IPR029063">
    <property type="entry name" value="SAM-dependent_MTases_sf"/>
</dbReference>
<dbReference type="GO" id="GO:0016279">
    <property type="term" value="F:protein-lysine N-methyltransferase activity"/>
    <property type="evidence" value="ECO:0007669"/>
    <property type="project" value="InterPro"/>
</dbReference>
<comment type="subcellular location">
    <subcellularLocation>
        <location evidence="1">Cytoplasm</location>
    </subcellularLocation>
</comment>
<evidence type="ECO:0000313" key="5">
    <source>
        <dbReference type="EMBL" id="AAX69452.1"/>
    </source>
</evidence>
<evidence type="ECO:0000256" key="2">
    <source>
        <dbReference type="ARBA" id="ARBA00022490"/>
    </source>
</evidence>
<accession>D6XJJ0</accession>
<dbReference type="AlphaFoldDB" id="Q57Y67"/>
<accession>Q57Y67</accession>